<feature type="domain" description="RNA polymerase sigma factor 70 region 4 type 2" evidence="1">
    <location>
        <begin position="9"/>
        <end position="61"/>
    </location>
</feature>
<proteinExistence type="predicted"/>
<keyword evidence="3" id="KW-1185">Reference proteome</keyword>
<evidence type="ECO:0000313" key="3">
    <source>
        <dbReference type="Proteomes" id="UP000186102"/>
    </source>
</evidence>
<dbReference type="NCBIfam" id="TIGR02937">
    <property type="entry name" value="sigma70-ECF"/>
    <property type="match status" value="1"/>
</dbReference>
<dbReference type="GO" id="GO:0003677">
    <property type="term" value="F:DNA binding"/>
    <property type="evidence" value="ECO:0007669"/>
    <property type="project" value="InterPro"/>
</dbReference>
<dbReference type="InterPro" id="IPR014284">
    <property type="entry name" value="RNA_pol_sigma-70_dom"/>
</dbReference>
<gene>
    <name evidence="2" type="ORF">DSOL_1023</name>
</gene>
<dbReference type="RefSeq" id="WP_075363916.1">
    <property type="nucleotide sequence ID" value="NZ_MLBF01000005.1"/>
</dbReference>
<dbReference type="InterPro" id="IPR013324">
    <property type="entry name" value="RNA_pol_sigma_r3/r4-like"/>
</dbReference>
<protein>
    <submittedName>
        <fullName evidence="2">RNA polymerase sigma factor SigZ</fullName>
    </submittedName>
</protein>
<dbReference type="Pfam" id="PF08281">
    <property type="entry name" value="Sigma70_r4_2"/>
    <property type="match status" value="1"/>
</dbReference>
<dbReference type="EMBL" id="MLBF01000005">
    <property type="protein sequence ID" value="OLN32912.1"/>
    <property type="molecule type" value="Genomic_DNA"/>
</dbReference>
<name>A0A1Q8QZW7_9FIRM</name>
<dbReference type="InterPro" id="IPR036388">
    <property type="entry name" value="WH-like_DNA-bd_sf"/>
</dbReference>
<dbReference type="CDD" id="cd06171">
    <property type="entry name" value="Sigma70_r4"/>
    <property type="match status" value="1"/>
</dbReference>
<dbReference type="STRING" id="1888891.DSOL_1023"/>
<organism evidence="2 3">
    <name type="scientific">Desulfosporosinus metallidurans</name>
    <dbReference type="NCBI Taxonomy" id="1888891"/>
    <lineage>
        <taxon>Bacteria</taxon>
        <taxon>Bacillati</taxon>
        <taxon>Bacillota</taxon>
        <taxon>Clostridia</taxon>
        <taxon>Eubacteriales</taxon>
        <taxon>Desulfitobacteriaceae</taxon>
        <taxon>Desulfosporosinus</taxon>
    </lineage>
</organism>
<dbReference type="GO" id="GO:0006352">
    <property type="term" value="P:DNA-templated transcription initiation"/>
    <property type="evidence" value="ECO:0007669"/>
    <property type="project" value="InterPro"/>
</dbReference>
<dbReference type="Gene3D" id="1.10.10.10">
    <property type="entry name" value="Winged helix-like DNA-binding domain superfamily/Winged helix DNA-binding domain"/>
    <property type="match status" value="1"/>
</dbReference>
<reference evidence="2 3" key="1">
    <citation type="submission" date="2016-09" db="EMBL/GenBank/DDBJ databases">
        <title>Complete genome of Desulfosporosinus sp. OL.</title>
        <authorList>
            <person name="Mardanov A."/>
            <person name="Beletsky A."/>
            <person name="Panova A."/>
            <person name="Karnachuk O."/>
            <person name="Ravin N."/>
        </authorList>
    </citation>
    <scope>NUCLEOTIDE SEQUENCE [LARGE SCALE GENOMIC DNA]</scope>
    <source>
        <strain evidence="2 3">OL</strain>
    </source>
</reference>
<dbReference type="AlphaFoldDB" id="A0A1Q8QZW7"/>
<comment type="caution">
    <text evidence="2">The sequence shown here is derived from an EMBL/GenBank/DDBJ whole genome shotgun (WGS) entry which is preliminary data.</text>
</comment>
<dbReference type="Proteomes" id="UP000186102">
    <property type="component" value="Unassembled WGS sequence"/>
</dbReference>
<dbReference type="InterPro" id="IPR013249">
    <property type="entry name" value="RNA_pol_sigma70_r4_t2"/>
</dbReference>
<dbReference type="SUPFAM" id="SSF88659">
    <property type="entry name" value="Sigma3 and sigma4 domains of RNA polymerase sigma factors"/>
    <property type="match status" value="1"/>
</dbReference>
<evidence type="ECO:0000313" key="2">
    <source>
        <dbReference type="EMBL" id="OLN32912.1"/>
    </source>
</evidence>
<accession>A0A1Q8QZW7</accession>
<evidence type="ECO:0000259" key="1">
    <source>
        <dbReference type="Pfam" id="PF08281"/>
    </source>
</evidence>
<sequence length="92" mass="10641">MTANDEIAQCLRPMISHLPEKYKQAIILTEFQNLTQKELSERMGLSVSGAKSRIQRARLKLKEMLLGCCHLEFDHRGNVIDYQHKCSDCKFC</sequence>
<dbReference type="GO" id="GO:0016987">
    <property type="term" value="F:sigma factor activity"/>
    <property type="evidence" value="ECO:0007669"/>
    <property type="project" value="InterPro"/>
</dbReference>